<sequence length="120" mass="12710">MPDGSGGFQVVTKPWPAMLRTPWGDYQRFIDTYGSRFADQGYYFAGDGSREIVGATGLEDGAGPGLGRAAVGLLRVIAHQVIADPMSRPSGVAAAFRAGRNPPFPGLALSHCCPRNESEN</sequence>
<comment type="caution">
    <text evidence="1">The sequence shown here is derived from an EMBL/GenBank/DDBJ whole genome shotgun (WGS) entry which is preliminary data.</text>
</comment>
<gene>
    <name evidence="1" type="ORF">Ssi02_31520</name>
</gene>
<dbReference type="Gene3D" id="3.40.50.12780">
    <property type="entry name" value="N-terminal domain of ligase-like"/>
    <property type="match status" value="1"/>
</dbReference>
<dbReference type="AlphaFoldDB" id="A0A919RJ27"/>
<evidence type="ECO:0000313" key="2">
    <source>
        <dbReference type="Proteomes" id="UP000606172"/>
    </source>
</evidence>
<keyword evidence="2" id="KW-1185">Reference proteome</keyword>
<dbReference type="InterPro" id="IPR042099">
    <property type="entry name" value="ANL_N_sf"/>
</dbReference>
<organism evidence="1 2">
    <name type="scientific">Sinosporangium siamense</name>
    <dbReference type="NCBI Taxonomy" id="1367973"/>
    <lineage>
        <taxon>Bacteria</taxon>
        <taxon>Bacillati</taxon>
        <taxon>Actinomycetota</taxon>
        <taxon>Actinomycetes</taxon>
        <taxon>Streptosporangiales</taxon>
        <taxon>Streptosporangiaceae</taxon>
        <taxon>Sinosporangium</taxon>
    </lineage>
</organism>
<dbReference type="Proteomes" id="UP000606172">
    <property type="component" value="Unassembled WGS sequence"/>
</dbReference>
<evidence type="ECO:0000313" key="1">
    <source>
        <dbReference type="EMBL" id="GII92921.1"/>
    </source>
</evidence>
<name>A0A919RJ27_9ACTN</name>
<proteinExistence type="predicted"/>
<accession>A0A919RJ27</accession>
<protein>
    <submittedName>
        <fullName evidence="1">Uncharacterized protein</fullName>
    </submittedName>
</protein>
<reference evidence="1" key="1">
    <citation type="submission" date="2021-01" db="EMBL/GenBank/DDBJ databases">
        <title>Whole genome shotgun sequence of Sinosporangium siamense NBRC 109515.</title>
        <authorList>
            <person name="Komaki H."/>
            <person name="Tamura T."/>
        </authorList>
    </citation>
    <scope>NUCLEOTIDE SEQUENCE</scope>
    <source>
        <strain evidence="1">NBRC 109515</strain>
    </source>
</reference>
<dbReference type="EMBL" id="BOOW01000019">
    <property type="protein sequence ID" value="GII92921.1"/>
    <property type="molecule type" value="Genomic_DNA"/>
</dbReference>